<name>I1X4Z3_9BACT</name>
<accession>I1X4Z3</accession>
<gene>
    <name evidence="1" type="ORF">ws633F6_0010</name>
</gene>
<evidence type="ECO:0000313" key="1">
    <source>
        <dbReference type="EMBL" id="AFI78568.1"/>
    </source>
</evidence>
<organism evidence="1">
    <name type="scientific">uncultured bacterium ws633F6</name>
    <dbReference type="NCBI Taxonomy" id="1131832"/>
    <lineage>
        <taxon>Bacteria</taxon>
        <taxon>environmental samples</taxon>
    </lineage>
</organism>
<reference evidence="1" key="1">
    <citation type="journal article" date="2012" name="ISME J.">
        <title>Roseobacter clade bacteria are abundant in coastal sediments and encode a novel combination of sulfur oxidation genes.</title>
        <authorList>
            <person name="Lenk S."/>
            <person name="Moraru C."/>
            <person name="Hahnke S."/>
            <person name="Arnds J."/>
            <person name="Richter M."/>
            <person name="Kube M."/>
            <person name="Reinhardt R."/>
            <person name="Brinkhoff T."/>
            <person name="Harder J."/>
            <person name="Amann R."/>
            <person name="Mussmann M."/>
        </authorList>
    </citation>
    <scope>NUCLEOTIDE SEQUENCE</scope>
</reference>
<protein>
    <submittedName>
        <fullName evidence="1">Uncharacterized protein</fullName>
    </submittedName>
</protein>
<proteinExistence type="predicted"/>
<dbReference type="EMBL" id="JQ256785">
    <property type="protein sequence ID" value="AFI78568.1"/>
    <property type="molecule type" value="Genomic_DNA"/>
</dbReference>
<sequence>MGFDYTPFCVVEHWKLRAEVREDCLSAASSAAPLYAEAHRAAAGQHGRVAFLLDPFLWISKEKSLAIEGEKQSKN</sequence>
<dbReference type="AlphaFoldDB" id="I1X4Z3"/>